<name>A0A1D8ADX1_9SPHN</name>
<keyword evidence="4" id="KW-1185">Reference proteome</keyword>
<dbReference type="SUPFAM" id="SSF47413">
    <property type="entry name" value="lambda repressor-like DNA-binding domains"/>
    <property type="match status" value="1"/>
</dbReference>
<dbReference type="Pfam" id="PF13560">
    <property type="entry name" value="HTH_31"/>
    <property type="match status" value="1"/>
</dbReference>
<evidence type="ECO:0000256" key="1">
    <source>
        <dbReference type="SAM" id="MobiDB-lite"/>
    </source>
</evidence>
<protein>
    <submittedName>
        <fullName evidence="3">Transcriptional regulator</fullName>
    </submittedName>
</protein>
<organism evidence="3 4">
    <name type="scientific">Novosphingobium resinovorum</name>
    <dbReference type="NCBI Taxonomy" id="158500"/>
    <lineage>
        <taxon>Bacteria</taxon>
        <taxon>Pseudomonadati</taxon>
        <taxon>Pseudomonadota</taxon>
        <taxon>Alphaproteobacteria</taxon>
        <taxon>Sphingomonadales</taxon>
        <taxon>Sphingomonadaceae</taxon>
        <taxon>Novosphingobium</taxon>
    </lineage>
</organism>
<dbReference type="PROSITE" id="PS50943">
    <property type="entry name" value="HTH_CROC1"/>
    <property type="match status" value="1"/>
</dbReference>
<feature type="domain" description="HTH cro/C1-type" evidence="2">
    <location>
        <begin position="13"/>
        <end position="44"/>
    </location>
</feature>
<dbReference type="CDD" id="cd00093">
    <property type="entry name" value="HTH_XRE"/>
    <property type="match status" value="1"/>
</dbReference>
<accession>A0A1D8ADX1</accession>
<keyword evidence="3" id="KW-0614">Plasmid</keyword>
<sequence>MIYQPFPMLGQQLRKWRKARSLTQPALARRLGRDPARISELERDLLGSRWGRDRLTLLAEACDALSVVPVLVPRDQVDKVLETVAGTAGTGHRARPVTTAFDDLFIDLGSEHGNESDGEPGDEPAKDGTD</sequence>
<dbReference type="InterPro" id="IPR001387">
    <property type="entry name" value="Cro/C1-type_HTH"/>
</dbReference>
<geneLocation type="plasmid" evidence="3 4">
    <name>pSA2</name>
</geneLocation>
<evidence type="ECO:0000259" key="2">
    <source>
        <dbReference type="PROSITE" id="PS50943"/>
    </source>
</evidence>
<dbReference type="GO" id="GO:0003677">
    <property type="term" value="F:DNA binding"/>
    <property type="evidence" value="ECO:0007669"/>
    <property type="project" value="InterPro"/>
</dbReference>
<dbReference type="OrthoDB" id="8401611at2"/>
<reference evidence="4" key="1">
    <citation type="journal article" date="2017" name="J. Biotechnol.">
        <title>Complete genome sequence of Novosphingobium resinovorum SA1, a versatile xenobiotic-degrading bacterium capable of utilizing sulfanilic acid.</title>
        <authorList>
            <person name="Hegedus B."/>
            <person name="Kos P.B."/>
            <person name="Balint B."/>
            <person name="Maroti G."/>
            <person name="Gan H.M."/>
            <person name="Perei K."/>
            <person name="Rakhely G."/>
        </authorList>
    </citation>
    <scope>NUCLEOTIDE SEQUENCE [LARGE SCALE GENOMIC DNA]</scope>
    <source>
        <strain evidence="4">SA1</strain>
    </source>
</reference>
<dbReference type="InterPro" id="IPR010982">
    <property type="entry name" value="Lambda_DNA-bd_dom_sf"/>
</dbReference>
<gene>
    <name evidence="3" type="ORF">BES08_25635</name>
</gene>
<dbReference type="Proteomes" id="UP000094626">
    <property type="component" value="Plasmid pSA2"/>
</dbReference>
<dbReference type="EMBL" id="CP017077">
    <property type="protein sequence ID" value="AOR80290.1"/>
    <property type="molecule type" value="Genomic_DNA"/>
</dbReference>
<evidence type="ECO:0000313" key="3">
    <source>
        <dbReference type="EMBL" id="AOR80290.1"/>
    </source>
</evidence>
<dbReference type="RefSeq" id="WP_008829508.1">
    <property type="nucleotide sequence ID" value="NZ_CP017077.1"/>
</dbReference>
<dbReference type="AlphaFoldDB" id="A0A1D8ADX1"/>
<evidence type="ECO:0000313" key="4">
    <source>
        <dbReference type="Proteomes" id="UP000094626"/>
    </source>
</evidence>
<dbReference type="Gene3D" id="1.10.260.40">
    <property type="entry name" value="lambda repressor-like DNA-binding domains"/>
    <property type="match status" value="1"/>
</dbReference>
<feature type="region of interest" description="Disordered" evidence="1">
    <location>
        <begin position="108"/>
        <end position="130"/>
    </location>
</feature>
<proteinExistence type="predicted"/>
<dbReference type="KEGG" id="nre:BES08_25635"/>